<protein>
    <submittedName>
        <fullName evidence="1">Uncharacterized protein</fullName>
    </submittedName>
</protein>
<dbReference type="Proteomes" id="UP000319424">
    <property type="component" value="Unassembled WGS sequence"/>
</dbReference>
<evidence type="ECO:0000313" key="1">
    <source>
        <dbReference type="EMBL" id="TRW24194.1"/>
    </source>
</evidence>
<accession>A0A552V162</accession>
<evidence type="ECO:0000313" key="2">
    <source>
        <dbReference type="Proteomes" id="UP000319424"/>
    </source>
</evidence>
<gene>
    <name evidence="1" type="ORF">FL857_08915</name>
</gene>
<dbReference type="RefSeq" id="WP_144398537.1">
    <property type="nucleotide sequence ID" value="NZ_MBEW02000006.1"/>
</dbReference>
<sequence>MDFYYRADLKILYQSKRINGVWDELDNDYIYDPKEYIDSHNLRSFVDFYNYFNFVAYMKDVDI</sequence>
<proteinExistence type="predicted"/>
<reference evidence="1 2" key="1">
    <citation type="submission" date="2019-07" db="EMBL/GenBank/DDBJ databases">
        <title>Criibacterium bergeronii gen. nov., sp. nov. isolated from human clinical samples.</title>
        <authorList>
            <person name="Maheux A.F."/>
            <person name="Boudreau D.K."/>
            <person name="Berube E."/>
            <person name="Brodeur S."/>
            <person name="Bernard K.A."/>
            <person name="Abed J.Y."/>
            <person name="Ducrey E."/>
            <person name="Guay E.F."/>
            <person name="Raymond F."/>
            <person name="Corbeil J."/>
            <person name="Domingo M.-C."/>
            <person name="Roy P.H."/>
            <person name="Boissinot M."/>
            <person name="Tocheva E.I."/>
            <person name="Omar R.F."/>
        </authorList>
    </citation>
    <scope>NUCLEOTIDE SEQUENCE [LARGE SCALE GENOMIC DNA]</scope>
    <source>
        <strain evidence="1 2">CCRI-24246</strain>
    </source>
</reference>
<organism evidence="1 2">
    <name type="scientific">Criibacterium bergeronii</name>
    <dbReference type="NCBI Taxonomy" id="1871336"/>
    <lineage>
        <taxon>Bacteria</taxon>
        <taxon>Bacillati</taxon>
        <taxon>Bacillota</taxon>
        <taxon>Clostridia</taxon>
        <taxon>Peptostreptococcales</taxon>
        <taxon>Filifactoraceae</taxon>
        <taxon>Criibacterium</taxon>
    </lineage>
</organism>
<comment type="caution">
    <text evidence="1">The sequence shown here is derived from an EMBL/GenBank/DDBJ whole genome shotgun (WGS) entry which is preliminary data.</text>
</comment>
<name>A0A552V162_9FIRM</name>
<dbReference type="AlphaFoldDB" id="A0A552V162"/>
<dbReference type="EMBL" id="VJXW01000014">
    <property type="protein sequence ID" value="TRW24194.1"/>
    <property type="molecule type" value="Genomic_DNA"/>
</dbReference>